<dbReference type="RefSeq" id="WP_025025112.1">
    <property type="nucleotide sequence ID" value="NZ_AZDZ01000003.1"/>
</dbReference>
<dbReference type="eggNOG" id="ENOG5032PY0">
    <property type="taxonomic scope" value="Bacteria"/>
</dbReference>
<organism evidence="1 2">
    <name type="scientific">Companilactobacillus nodensis DSM 19682 = JCM 14932 = NBRC 107160</name>
    <dbReference type="NCBI Taxonomy" id="1423775"/>
    <lineage>
        <taxon>Bacteria</taxon>
        <taxon>Bacillati</taxon>
        <taxon>Bacillota</taxon>
        <taxon>Bacilli</taxon>
        <taxon>Lactobacillales</taxon>
        <taxon>Lactobacillaceae</taxon>
        <taxon>Companilactobacillus</taxon>
    </lineage>
</organism>
<dbReference type="Proteomes" id="UP000051248">
    <property type="component" value="Unassembled WGS sequence"/>
</dbReference>
<sequence length="140" mass="15862">MKIAVQLNSDRNIIDTYLSPEDGAKLQVKKYSNQGWVLVDSDSTFSTDNKYRWTVRESDNSLVHIQSNQTPEEERDTVISNLTLQNLSLTNDVSDLKKLSTAQALQSLQDSKDKSEQQEVITGLTKEILELKQNVTTETK</sequence>
<dbReference type="EMBL" id="AZDZ01000003">
    <property type="protein sequence ID" value="KRK80380.1"/>
    <property type="molecule type" value="Genomic_DNA"/>
</dbReference>
<keyword evidence="2" id="KW-1185">Reference proteome</keyword>
<evidence type="ECO:0000313" key="2">
    <source>
        <dbReference type="Proteomes" id="UP000051248"/>
    </source>
</evidence>
<gene>
    <name evidence="1" type="ORF">FD03_GL001799</name>
</gene>
<accession>A0A0R1KA90</accession>
<dbReference type="PATRIC" id="fig|1423775.4.peg.1835"/>
<dbReference type="OrthoDB" id="2328965at2"/>
<reference evidence="1 2" key="1">
    <citation type="journal article" date="2015" name="Genome Announc.">
        <title>Expanding the biotechnology potential of lactobacilli through comparative genomics of 213 strains and associated genera.</title>
        <authorList>
            <person name="Sun Z."/>
            <person name="Harris H.M."/>
            <person name="McCann A."/>
            <person name="Guo C."/>
            <person name="Argimon S."/>
            <person name="Zhang W."/>
            <person name="Yang X."/>
            <person name="Jeffery I.B."/>
            <person name="Cooney J.C."/>
            <person name="Kagawa T.F."/>
            <person name="Liu W."/>
            <person name="Song Y."/>
            <person name="Salvetti E."/>
            <person name="Wrobel A."/>
            <person name="Rasinkangas P."/>
            <person name="Parkhill J."/>
            <person name="Rea M.C."/>
            <person name="O'Sullivan O."/>
            <person name="Ritari J."/>
            <person name="Douillard F.P."/>
            <person name="Paul Ross R."/>
            <person name="Yang R."/>
            <person name="Briner A.E."/>
            <person name="Felis G.E."/>
            <person name="de Vos W.M."/>
            <person name="Barrangou R."/>
            <person name="Klaenhammer T.R."/>
            <person name="Caufield P.W."/>
            <person name="Cui Y."/>
            <person name="Zhang H."/>
            <person name="O'Toole P.W."/>
        </authorList>
    </citation>
    <scope>NUCLEOTIDE SEQUENCE [LARGE SCALE GENOMIC DNA]</scope>
    <source>
        <strain evidence="1 2">DSM 19682</strain>
    </source>
</reference>
<dbReference type="STRING" id="1423775.FD03_GL001799"/>
<protein>
    <submittedName>
        <fullName evidence="1">Uncharacterized protein</fullName>
    </submittedName>
</protein>
<name>A0A0R1KA90_9LACO</name>
<comment type="caution">
    <text evidence="1">The sequence shown here is derived from an EMBL/GenBank/DDBJ whole genome shotgun (WGS) entry which is preliminary data.</text>
</comment>
<dbReference type="AlphaFoldDB" id="A0A0R1KA90"/>
<evidence type="ECO:0000313" key="1">
    <source>
        <dbReference type="EMBL" id="KRK80380.1"/>
    </source>
</evidence>
<proteinExistence type="predicted"/>